<organism evidence="1 2">
    <name type="scientific">Bizionia algoritergicola</name>
    <dbReference type="NCBI Taxonomy" id="291187"/>
    <lineage>
        <taxon>Bacteria</taxon>
        <taxon>Pseudomonadati</taxon>
        <taxon>Bacteroidota</taxon>
        <taxon>Flavobacteriia</taxon>
        <taxon>Flavobacteriales</taxon>
        <taxon>Flavobacteriaceae</taxon>
        <taxon>Bizionia</taxon>
    </lineage>
</organism>
<sequence length="84" mass="9712">MELEIYRIGEKDGTSWEHEDVCRTCAKKEISKVFEVEFDKHLSKYIHNKDGISYYNDGESDYEIACSLCHGSFKGLVDEALLDE</sequence>
<reference evidence="1 2" key="1">
    <citation type="submission" date="2019-08" db="EMBL/GenBank/DDBJ databases">
        <title>Genomes of Antarctic Bizionia species.</title>
        <authorList>
            <person name="Bowman J.P."/>
        </authorList>
    </citation>
    <scope>NUCLEOTIDE SEQUENCE [LARGE SCALE GENOMIC DNA]</scope>
    <source>
        <strain evidence="1 2">APA-1</strain>
    </source>
</reference>
<dbReference type="AlphaFoldDB" id="A0A5D0QZD1"/>
<comment type="caution">
    <text evidence="1">The sequence shown here is derived from an EMBL/GenBank/DDBJ whole genome shotgun (WGS) entry which is preliminary data.</text>
</comment>
<gene>
    <name evidence="1" type="ORF">ES675_00025</name>
</gene>
<name>A0A5D0QZD1_9FLAO</name>
<dbReference type="EMBL" id="VSKL01000001">
    <property type="protein sequence ID" value="TYB74567.1"/>
    <property type="molecule type" value="Genomic_DNA"/>
</dbReference>
<evidence type="ECO:0000313" key="2">
    <source>
        <dbReference type="Proteomes" id="UP000324358"/>
    </source>
</evidence>
<evidence type="ECO:0000313" key="1">
    <source>
        <dbReference type="EMBL" id="TYB74567.1"/>
    </source>
</evidence>
<dbReference type="Proteomes" id="UP000324358">
    <property type="component" value="Unassembled WGS sequence"/>
</dbReference>
<proteinExistence type="predicted"/>
<protein>
    <submittedName>
        <fullName evidence="1">Uncharacterized protein</fullName>
    </submittedName>
</protein>
<accession>A0A5D0QZD1</accession>
<dbReference type="RefSeq" id="WP_066256994.1">
    <property type="nucleotide sequence ID" value="NZ_VSKL01000001.1"/>
</dbReference>
<keyword evidence="2" id="KW-1185">Reference proteome</keyword>